<sequence>MEEVKSLLGGAKEGKANGIPVSEERSKSIENGTEKSGIHVKAHSSQRDERTSVCVPDEHVISPNGELDTDDEAVAFISSNKHAVVLQSSSSNAQKYGKLQFLESEYDPHINIQQVHGPSKKNLASERHPNLHLSASESEKNPNFKRKFRSLTEPLRAAGEILKNPMFLIIATNYCIFFLSYMTYLIVIVDYSLDLGVDRTDSVFLVSTFSIADLCGRLGSGWITDSGILKRKHLMMGNMLAVGGLLITTSFTTTYSAVTAVSAITGLLVGINLIIFYALLEEYLGLKQLPMAIGLMNFSIGVVSLITPVLTGYFRDTMGSYDHLFHFLGSAAVLCGLLWFLEPIYRTCTKNSDAKQQEPS</sequence>
<protein>
    <submittedName>
        <fullName evidence="9">Monocarboxylate transporter 12</fullName>
    </submittedName>
</protein>
<feature type="compositionally biased region" description="Basic and acidic residues" evidence="6">
    <location>
        <begin position="22"/>
        <end position="37"/>
    </location>
</feature>
<gene>
    <name evidence="9" type="ORF">X975_17537</name>
</gene>
<feature type="domain" description="Major facilitator superfamily (MFS) profile" evidence="8">
    <location>
        <begin position="166"/>
        <end position="360"/>
    </location>
</feature>
<keyword evidence="3 7" id="KW-0812">Transmembrane</keyword>
<dbReference type="OrthoDB" id="5667at2759"/>
<evidence type="ECO:0000313" key="9">
    <source>
        <dbReference type="EMBL" id="KFM81718.1"/>
    </source>
</evidence>
<evidence type="ECO:0000256" key="4">
    <source>
        <dbReference type="ARBA" id="ARBA00022989"/>
    </source>
</evidence>
<feature type="compositionally biased region" description="Basic and acidic residues" evidence="6">
    <location>
        <begin position="45"/>
        <end position="60"/>
    </location>
</feature>
<proteinExistence type="predicted"/>
<dbReference type="InterPro" id="IPR011701">
    <property type="entry name" value="MFS"/>
</dbReference>
<dbReference type="PANTHER" id="PTHR43385">
    <property type="entry name" value="RIBOFLAVIN TRANSPORTER RIBJ"/>
    <property type="match status" value="1"/>
</dbReference>
<organism evidence="9 10">
    <name type="scientific">Stegodyphus mimosarum</name>
    <name type="common">African social velvet spider</name>
    <dbReference type="NCBI Taxonomy" id="407821"/>
    <lineage>
        <taxon>Eukaryota</taxon>
        <taxon>Metazoa</taxon>
        <taxon>Ecdysozoa</taxon>
        <taxon>Arthropoda</taxon>
        <taxon>Chelicerata</taxon>
        <taxon>Arachnida</taxon>
        <taxon>Araneae</taxon>
        <taxon>Araneomorphae</taxon>
        <taxon>Entelegynae</taxon>
        <taxon>Eresoidea</taxon>
        <taxon>Eresidae</taxon>
        <taxon>Stegodyphus</taxon>
    </lineage>
</organism>
<reference evidence="9 10" key="1">
    <citation type="submission" date="2013-11" db="EMBL/GenBank/DDBJ databases">
        <title>Genome sequencing of Stegodyphus mimosarum.</title>
        <authorList>
            <person name="Bechsgaard J."/>
        </authorList>
    </citation>
    <scope>NUCLEOTIDE SEQUENCE [LARGE SCALE GENOMIC DNA]</scope>
</reference>
<dbReference type="SUPFAM" id="SSF103473">
    <property type="entry name" value="MFS general substrate transporter"/>
    <property type="match status" value="1"/>
</dbReference>
<name>A0A087UWH9_STEMI</name>
<dbReference type="PROSITE" id="PS50850">
    <property type="entry name" value="MFS"/>
    <property type="match status" value="1"/>
</dbReference>
<dbReference type="PANTHER" id="PTHR43385:SF1">
    <property type="entry name" value="RIBOFLAVIN TRANSPORTER RIBJ"/>
    <property type="match status" value="1"/>
</dbReference>
<dbReference type="STRING" id="407821.A0A087UWH9"/>
<dbReference type="Gene3D" id="1.20.1250.20">
    <property type="entry name" value="MFS general substrate transporter like domains"/>
    <property type="match status" value="1"/>
</dbReference>
<dbReference type="GO" id="GO:0016020">
    <property type="term" value="C:membrane"/>
    <property type="evidence" value="ECO:0007669"/>
    <property type="project" value="UniProtKB-SubCell"/>
</dbReference>
<dbReference type="GO" id="GO:0022857">
    <property type="term" value="F:transmembrane transporter activity"/>
    <property type="evidence" value="ECO:0007669"/>
    <property type="project" value="InterPro"/>
</dbReference>
<feature type="transmembrane region" description="Helical" evidence="7">
    <location>
        <begin position="323"/>
        <end position="341"/>
    </location>
</feature>
<feature type="region of interest" description="Disordered" evidence="6">
    <location>
        <begin position="1"/>
        <end position="66"/>
    </location>
</feature>
<dbReference type="AlphaFoldDB" id="A0A087UWH9"/>
<evidence type="ECO:0000256" key="2">
    <source>
        <dbReference type="ARBA" id="ARBA00022448"/>
    </source>
</evidence>
<keyword evidence="10" id="KW-1185">Reference proteome</keyword>
<feature type="non-terminal residue" evidence="9">
    <location>
        <position position="360"/>
    </location>
</feature>
<feature type="transmembrane region" description="Helical" evidence="7">
    <location>
        <begin position="166"/>
        <end position="191"/>
    </location>
</feature>
<evidence type="ECO:0000256" key="1">
    <source>
        <dbReference type="ARBA" id="ARBA00004141"/>
    </source>
</evidence>
<comment type="subcellular location">
    <subcellularLocation>
        <location evidence="1">Membrane</location>
        <topology evidence="1">Multi-pass membrane protein</topology>
    </subcellularLocation>
</comment>
<dbReference type="Pfam" id="PF07690">
    <property type="entry name" value="MFS_1"/>
    <property type="match status" value="1"/>
</dbReference>
<dbReference type="InterPro" id="IPR052983">
    <property type="entry name" value="MFS_Riboflavin_Transporter"/>
</dbReference>
<dbReference type="OMA" id="HANDMAT"/>
<evidence type="ECO:0000256" key="5">
    <source>
        <dbReference type="ARBA" id="ARBA00023136"/>
    </source>
</evidence>
<evidence type="ECO:0000256" key="3">
    <source>
        <dbReference type="ARBA" id="ARBA00022692"/>
    </source>
</evidence>
<feature type="transmembrane region" description="Helical" evidence="7">
    <location>
        <begin position="235"/>
        <end position="255"/>
    </location>
</feature>
<dbReference type="InterPro" id="IPR036259">
    <property type="entry name" value="MFS_trans_sf"/>
</dbReference>
<evidence type="ECO:0000256" key="6">
    <source>
        <dbReference type="SAM" id="MobiDB-lite"/>
    </source>
</evidence>
<dbReference type="Proteomes" id="UP000054359">
    <property type="component" value="Unassembled WGS sequence"/>
</dbReference>
<keyword evidence="5 7" id="KW-0472">Membrane</keyword>
<keyword evidence="4 7" id="KW-1133">Transmembrane helix</keyword>
<feature type="transmembrane region" description="Helical" evidence="7">
    <location>
        <begin position="261"/>
        <end position="280"/>
    </location>
</feature>
<keyword evidence="2" id="KW-0813">Transport</keyword>
<evidence type="ECO:0000313" key="10">
    <source>
        <dbReference type="Proteomes" id="UP000054359"/>
    </source>
</evidence>
<evidence type="ECO:0000256" key="7">
    <source>
        <dbReference type="SAM" id="Phobius"/>
    </source>
</evidence>
<dbReference type="InterPro" id="IPR020846">
    <property type="entry name" value="MFS_dom"/>
</dbReference>
<feature type="transmembrane region" description="Helical" evidence="7">
    <location>
        <begin position="292"/>
        <end position="311"/>
    </location>
</feature>
<dbReference type="EMBL" id="KK121997">
    <property type="protein sequence ID" value="KFM81718.1"/>
    <property type="molecule type" value="Genomic_DNA"/>
</dbReference>
<evidence type="ECO:0000259" key="8">
    <source>
        <dbReference type="PROSITE" id="PS50850"/>
    </source>
</evidence>
<accession>A0A087UWH9</accession>